<evidence type="ECO:0000256" key="8">
    <source>
        <dbReference type="ARBA" id="ARBA00034617"/>
    </source>
</evidence>
<evidence type="ECO:0000256" key="7">
    <source>
        <dbReference type="ARBA" id="ARBA00023235"/>
    </source>
</evidence>
<evidence type="ECO:0000256" key="6">
    <source>
        <dbReference type="ARBA" id="ARBA00023125"/>
    </source>
</evidence>
<dbReference type="Pfam" id="PF00580">
    <property type="entry name" value="UvrD-helicase"/>
    <property type="match status" value="1"/>
</dbReference>
<feature type="domain" description="UvrD-like helicase ATP-binding" evidence="12">
    <location>
        <begin position="4"/>
        <end position="284"/>
    </location>
</feature>
<evidence type="ECO:0000256" key="3">
    <source>
        <dbReference type="ARBA" id="ARBA00022801"/>
    </source>
</evidence>
<dbReference type="PROSITE" id="PS51198">
    <property type="entry name" value="UVRD_HELICASE_ATP_BIND"/>
    <property type="match status" value="1"/>
</dbReference>
<dbReference type="Gene3D" id="1.10.486.10">
    <property type="entry name" value="PCRA, domain 4"/>
    <property type="match status" value="1"/>
</dbReference>
<evidence type="ECO:0000256" key="9">
    <source>
        <dbReference type="ARBA" id="ARBA00048988"/>
    </source>
</evidence>
<keyword evidence="2 10" id="KW-0547">Nucleotide-binding</keyword>
<comment type="catalytic activity">
    <reaction evidence="9 11">
        <text>ATP + H2O = ADP + phosphate + H(+)</text>
        <dbReference type="Rhea" id="RHEA:13065"/>
        <dbReference type="ChEBI" id="CHEBI:15377"/>
        <dbReference type="ChEBI" id="CHEBI:15378"/>
        <dbReference type="ChEBI" id="CHEBI:30616"/>
        <dbReference type="ChEBI" id="CHEBI:43474"/>
        <dbReference type="ChEBI" id="CHEBI:456216"/>
        <dbReference type="EC" id="5.6.2.4"/>
    </reaction>
</comment>
<evidence type="ECO:0000256" key="2">
    <source>
        <dbReference type="ARBA" id="ARBA00022741"/>
    </source>
</evidence>
<feature type="domain" description="UvrD-like helicase C-terminal" evidence="13">
    <location>
        <begin position="285"/>
        <end position="560"/>
    </location>
</feature>
<keyword evidence="6 11" id="KW-0238">DNA-binding</keyword>
<dbReference type="GO" id="GO:0016787">
    <property type="term" value="F:hydrolase activity"/>
    <property type="evidence" value="ECO:0007669"/>
    <property type="project" value="UniProtKB-KW"/>
</dbReference>
<keyword evidence="7" id="KW-0413">Isomerase</keyword>
<feature type="binding site" evidence="10">
    <location>
        <begin position="25"/>
        <end position="32"/>
    </location>
    <ligand>
        <name>ATP</name>
        <dbReference type="ChEBI" id="CHEBI:30616"/>
    </ligand>
</feature>
<dbReference type="GO" id="GO:0003678">
    <property type="term" value="F:DNA helicase activity"/>
    <property type="evidence" value="ECO:0007669"/>
    <property type="project" value="UniProtKB-EC"/>
</dbReference>
<dbReference type="Gene3D" id="1.10.10.160">
    <property type="match status" value="1"/>
</dbReference>
<gene>
    <name evidence="14" type="primary">pcrA</name>
    <name evidence="14" type="ORF">ISU02_19160</name>
</gene>
<dbReference type="InterPro" id="IPR000212">
    <property type="entry name" value="DNA_helicase_UvrD/REP"/>
</dbReference>
<evidence type="ECO:0000313" key="14">
    <source>
        <dbReference type="EMBL" id="MBF4695225.1"/>
    </source>
</evidence>
<dbReference type="SUPFAM" id="SSF52540">
    <property type="entry name" value="P-loop containing nucleoside triphosphate hydrolases"/>
    <property type="match status" value="1"/>
</dbReference>
<comment type="caution">
    <text evidence="14">The sequence shown here is derived from an EMBL/GenBank/DDBJ whole genome shotgun (WGS) entry which is preliminary data.</text>
</comment>
<dbReference type="CDD" id="cd18807">
    <property type="entry name" value="SF1_C_UvrD"/>
    <property type="match status" value="1"/>
</dbReference>
<comment type="similarity">
    <text evidence="1 11">Belongs to the helicase family. UvrD subfamily.</text>
</comment>
<evidence type="ECO:0000256" key="5">
    <source>
        <dbReference type="ARBA" id="ARBA00022840"/>
    </source>
</evidence>
<evidence type="ECO:0000313" key="15">
    <source>
        <dbReference type="Proteomes" id="UP000614200"/>
    </source>
</evidence>
<dbReference type="PANTHER" id="PTHR11070">
    <property type="entry name" value="UVRD / RECB / PCRA DNA HELICASE FAMILY MEMBER"/>
    <property type="match status" value="1"/>
</dbReference>
<keyword evidence="5 10" id="KW-0067">ATP-binding</keyword>
<dbReference type="Gene3D" id="3.40.50.300">
    <property type="entry name" value="P-loop containing nucleotide triphosphate hydrolases"/>
    <property type="match status" value="2"/>
</dbReference>
<dbReference type="InterPro" id="IPR014017">
    <property type="entry name" value="DNA_helicase_UvrD-like_C"/>
</dbReference>
<proteinExistence type="inferred from homology"/>
<protein>
    <recommendedName>
        <fullName evidence="11">ATP-dependent DNA helicase</fullName>
        <ecNumber evidence="11">5.6.2.4</ecNumber>
    </recommendedName>
</protein>
<keyword evidence="15" id="KW-1185">Reference proteome</keyword>
<dbReference type="PANTHER" id="PTHR11070:SF2">
    <property type="entry name" value="ATP-DEPENDENT DNA HELICASE SRS2"/>
    <property type="match status" value="1"/>
</dbReference>
<reference evidence="14 15" key="1">
    <citation type="submission" date="2020-11" db="EMBL/GenBank/DDBJ databases">
        <title>Fusibacter basophilias sp. nov.</title>
        <authorList>
            <person name="Qiu D."/>
        </authorList>
    </citation>
    <scope>NUCLEOTIDE SEQUENCE [LARGE SCALE GENOMIC DNA]</scope>
    <source>
        <strain evidence="14 15">Q10-2</strain>
    </source>
</reference>
<dbReference type="CDD" id="cd17932">
    <property type="entry name" value="DEXQc_UvrD"/>
    <property type="match status" value="1"/>
</dbReference>
<dbReference type="EMBL" id="JADKNH010000014">
    <property type="protein sequence ID" value="MBF4695225.1"/>
    <property type="molecule type" value="Genomic_DNA"/>
</dbReference>
<dbReference type="PROSITE" id="PS51217">
    <property type="entry name" value="UVRD_HELICASE_CTER"/>
    <property type="match status" value="1"/>
</dbReference>
<dbReference type="InterPro" id="IPR013986">
    <property type="entry name" value="DExx_box_DNA_helicase_dom_sf"/>
</dbReference>
<accession>A0ABR9ZXN3</accession>
<evidence type="ECO:0000256" key="11">
    <source>
        <dbReference type="RuleBase" id="RU364053"/>
    </source>
</evidence>
<sequence length="743" mass="85222">MDLSILNDVQRKAVEVVDGPILVVAGAGSGKTRVLTHRIANLIENHDIFPSGIMAITFTNKAANEMKTRIGSLIGPVTSQMWVGTFHSICVRILRRDADRIGYTSDFVIYDTQDQKALLKACYKELNIDDKQTPLKTSQFKISAAKNDMLTPELYDMQNASDYREKGFIKLYYLYQAKLKQNQAMDFDDLMLKTIELFKQNQDVLSYYQNKFKYIHVDEYQDTNRAQYTLIQYLAAKNRNLFVVGDADQSIYKWRGADIRNIREFEEDFPGAQIFKLEQNYRSKKNILDLANSVIVNNPNRRDKSLWTDQDSGEKIGYFRGYDEKDEAKFVIERIRTFIREKEYKLSDFAILYRTNAQSRSFEDQLMLNAMAYKVIGGLKFYERKEIKDLLAYMKLVVNPNDDVSFIRVINEPKRSIGGKTIEKIQAFQSKTELSLLESIPHLSQIEGIGAKAQKGLVEFYELIMGLKAKLDTAFVSQIYDELLEKLNIISLYELERSIEADARIDNIYEFKTVIEEFEKRSESPNLRDFLAETSLRSDQDNIEEQEDGVLLMTLHASKGLEFPVVFLVGLEDNLFPSFRAMDDPEELEEERRLCYVGITRAEERLFVTHARNRNQYGRFEPRHPSPFLREMDQSILENLSDQNEMPSFDPPKPKKENYFSKNALKSKQSFFGKASGTQGNTTPVASASQSATYFAGAKVNHKVFGMGLVISVGADGEMLTIAFDSCGIKKIHSGLAPIRRVD</sequence>
<organism evidence="14 15">
    <name type="scientific">Fusibacter ferrireducens</name>
    <dbReference type="NCBI Taxonomy" id="2785058"/>
    <lineage>
        <taxon>Bacteria</taxon>
        <taxon>Bacillati</taxon>
        <taxon>Bacillota</taxon>
        <taxon>Clostridia</taxon>
        <taxon>Eubacteriales</taxon>
        <taxon>Eubacteriales Family XII. Incertae Sedis</taxon>
        <taxon>Fusibacter</taxon>
    </lineage>
</organism>
<keyword evidence="4 10" id="KW-0347">Helicase</keyword>
<dbReference type="Pfam" id="PF21196">
    <property type="entry name" value="PcrA_UvrD_tudor"/>
    <property type="match status" value="1"/>
</dbReference>
<dbReference type="Proteomes" id="UP000614200">
    <property type="component" value="Unassembled WGS sequence"/>
</dbReference>
<evidence type="ECO:0000259" key="13">
    <source>
        <dbReference type="PROSITE" id="PS51217"/>
    </source>
</evidence>
<name>A0ABR9ZXN3_9FIRM</name>
<dbReference type="EC" id="5.6.2.4" evidence="11"/>
<dbReference type="InterPro" id="IPR014016">
    <property type="entry name" value="UvrD-like_ATP-bd"/>
</dbReference>
<evidence type="ECO:0000256" key="1">
    <source>
        <dbReference type="ARBA" id="ARBA00009922"/>
    </source>
</evidence>
<dbReference type="InterPro" id="IPR005751">
    <property type="entry name" value="ATP-dep_DNA_helicase_PcrA"/>
</dbReference>
<dbReference type="RefSeq" id="WP_194703468.1">
    <property type="nucleotide sequence ID" value="NZ_JADKNH010000014.1"/>
</dbReference>
<keyword evidence="3 10" id="KW-0378">Hydrolase</keyword>
<evidence type="ECO:0000256" key="4">
    <source>
        <dbReference type="ARBA" id="ARBA00022806"/>
    </source>
</evidence>
<dbReference type="Pfam" id="PF13361">
    <property type="entry name" value="UvrD_C"/>
    <property type="match status" value="1"/>
</dbReference>
<evidence type="ECO:0000256" key="10">
    <source>
        <dbReference type="PROSITE-ProRule" id="PRU00560"/>
    </source>
</evidence>
<dbReference type="NCBIfam" id="TIGR01073">
    <property type="entry name" value="pcrA"/>
    <property type="match status" value="1"/>
</dbReference>
<dbReference type="InterPro" id="IPR027417">
    <property type="entry name" value="P-loop_NTPase"/>
</dbReference>
<comment type="catalytic activity">
    <reaction evidence="8">
        <text>Couples ATP hydrolysis with the unwinding of duplex DNA by translocating in the 3'-5' direction.</text>
        <dbReference type="EC" id="5.6.2.4"/>
    </reaction>
</comment>
<evidence type="ECO:0000259" key="12">
    <source>
        <dbReference type="PROSITE" id="PS51198"/>
    </source>
</evidence>